<dbReference type="EMBL" id="KE524462">
    <property type="protein sequence ID" value="KFB35366.1"/>
    <property type="molecule type" value="Genomic_DNA"/>
</dbReference>
<protein>
    <submittedName>
        <fullName evidence="1 2">Uncharacterized protein</fullName>
    </submittedName>
</protein>
<reference evidence="1 3" key="1">
    <citation type="journal article" date="2014" name="BMC Genomics">
        <title>Genome sequence of Anopheles sinensis provides insight into genetics basis of mosquito competence for malaria parasites.</title>
        <authorList>
            <person name="Zhou D."/>
            <person name="Zhang D."/>
            <person name="Ding G."/>
            <person name="Shi L."/>
            <person name="Hou Q."/>
            <person name="Ye Y."/>
            <person name="Xu Y."/>
            <person name="Zhou H."/>
            <person name="Xiong C."/>
            <person name="Li S."/>
            <person name="Yu J."/>
            <person name="Hong S."/>
            <person name="Yu X."/>
            <person name="Zou P."/>
            <person name="Chen C."/>
            <person name="Chang X."/>
            <person name="Wang W."/>
            <person name="Lv Y."/>
            <person name="Sun Y."/>
            <person name="Ma L."/>
            <person name="Shen B."/>
            <person name="Zhu C."/>
        </authorList>
    </citation>
    <scope>NUCLEOTIDE SEQUENCE [LARGE SCALE GENOMIC DNA]</scope>
</reference>
<dbReference type="VEuPathDB" id="VectorBase:ASIC001877"/>
<proteinExistence type="predicted"/>
<keyword evidence="3" id="KW-1185">Reference proteome</keyword>
<evidence type="ECO:0000313" key="3">
    <source>
        <dbReference type="Proteomes" id="UP000030765"/>
    </source>
</evidence>
<sequence>MDCSFLLEMSVDSVEWGSLSPRGGAEVLELPMERVTTARCDSAEPPLAEELQKWWFWCLPLGFDVLYRR</sequence>
<name>A0A084VBM2_ANOSI</name>
<dbReference type="AlphaFoldDB" id="A0A084VBM2"/>
<dbReference type="EnsemblMetazoa" id="ASIC001877-RA">
    <property type="protein sequence ID" value="ASIC001877-PA"/>
    <property type="gene ID" value="ASIC001877"/>
</dbReference>
<reference evidence="2" key="2">
    <citation type="submission" date="2020-05" db="UniProtKB">
        <authorList>
            <consortium name="EnsemblMetazoa"/>
        </authorList>
    </citation>
    <scope>IDENTIFICATION</scope>
</reference>
<dbReference type="EMBL" id="ATLV01008308">
    <property type="status" value="NOT_ANNOTATED_CDS"/>
    <property type="molecule type" value="Genomic_DNA"/>
</dbReference>
<evidence type="ECO:0000313" key="2">
    <source>
        <dbReference type="EnsemblMetazoa" id="ASIC001877-PA"/>
    </source>
</evidence>
<evidence type="ECO:0000313" key="1">
    <source>
        <dbReference type="EMBL" id="KFB35366.1"/>
    </source>
</evidence>
<gene>
    <name evidence="1" type="ORF">ZHAS_00001877</name>
</gene>
<organism evidence="1">
    <name type="scientific">Anopheles sinensis</name>
    <name type="common">Mosquito</name>
    <dbReference type="NCBI Taxonomy" id="74873"/>
    <lineage>
        <taxon>Eukaryota</taxon>
        <taxon>Metazoa</taxon>
        <taxon>Ecdysozoa</taxon>
        <taxon>Arthropoda</taxon>
        <taxon>Hexapoda</taxon>
        <taxon>Insecta</taxon>
        <taxon>Pterygota</taxon>
        <taxon>Neoptera</taxon>
        <taxon>Endopterygota</taxon>
        <taxon>Diptera</taxon>
        <taxon>Nematocera</taxon>
        <taxon>Culicoidea</taxon>
        <taxon>Culicidae</taxon>
        <taxon>Anophelinae</taxon>
        <taxon>Anopheles</taxon>
    </lineage>
</organism>
<accession>A0A084VBM2</accession>
<dbReference type="Proteomes" id="UP000030765">
    <property type="component" value="Unassembled WGS sequence"/>
</dbReference>